<evidence type="ECO:0000256" key="1">
    <source>
        <dbReference type="SAM" id="Coils"/>
    </source>
</evidence>
<comment type="caution">
    <text evidence="2">The sequence shown here is derived from an EMBL/GenBank/DDBJ whole genome shotgun (WGS) entry which is preliminary data.</text>
</comment>
<accession>A0ABS2P161</accession>
<sequence>MYYNFQQYLYESQQQIKQLQEIVEKQSKQISALEEILKTMQQEIIQIKSKPSMNIERIEYKFDQLKVETLEGTLNIGLTPGSSGEIEDFVVTQNNLEVPVPQRNQQLSQVIEKELLAYLNKNGANKIKEIAGQQGRSLEEHYYDFMIQDVSKQLPQRINHTLNNLTTEAIQKGYSDEKIQELTVAQLQGDMDKAFAAFIQNLPKNK</sequence>
<dbReference type="RefSeq" id="WP_204416669.1">
    <property type="nucleotide sequence ID" value="NZ_JAFBED010000005.1"/>
</dbReference>
<reference evidence="2 3" key="1">
    <citation type="submission" date="2021-01" db="EMBL/GenBank/DDBJ databases">
        <title>Genomic Encyclopedia of Type Strains, Phase IV (KMG-IV): sequencing the most valuable type-strain genomes for metagenomic binning, comparative biology and taxonomic classification.</title>
        <authorList>
            <person name="Goeker M."/>
        </authorList>
    </citation>
    <scope>NUCLEOTIDE SEQUENCE [LARGE SCALE GENOMIC DNA]</scope>
    <source>
        <strain evidence="2 3">DSM 25879</strain>
    </source>
</reference>
<organism evidence="2 3">
    <name type="scientific">Sutcliffiella tianshenii</name>
    <dbReference type="NCBI Taxonomy" id="1463404"/>
    <lineage>
        <taxon>Bacteria</taxon>
        <taxon>Bacillati</taxon>
        <taxon>Bacillota</taxon>
        <taxon>Bacilli</taxon>
        <taxon>Bacillales</taxon>
        <taxon>Bacillaceae</taxon>
        <taxon>Sutcliffiella</taxon>
    </lineage>
</organism>
<name>A0ABS2P161_9BACI</name>
<dbReference type="Proteomes" id="UP000737402">
    <property type="component" value="Unassembled WGS sequence"/>
</dbReference>
<dbReference type="InterPro" id="IPR019673">
    <property type="entry name" value="Spore_germination_GerPC"/>
</dbReference>
<keyword evidence="1" id="KW-0175">Coiled coil</keyword>
<dbReference type="EMBL" id="JAFBED010000005">
    <property type="protein sequence ID" value="MBM7620696.1"/>
    <property type="molecule type" value="Genomic_DNA"/>
</dbReference>
<dbReference type="Pfam" id="PF10737">
    <property type="entry name" value="GerPC"/>
    <property type="match status" value="1"/>
</dbReference>
<protein>
    <submittedName>
        <fullName evidence="2">Spore germination protein PC</fullName>
    </submittedName>
</protein>
<proteinExistence type="predicted"/>
<keyword evidence="3" id="KW-1185">Reference proteome</keyword>
<evidence type="ECO:0000313" key="2">
    <source>
        <dbReference type="EMBL" id="MBM7620696.1"/>
    </source>
</evidence>
<evidence type="ECO:0000313" key="3">
    <source>
        <dbReference type="Proteomes" id="UP000737402"/>
    </source>
</evidence>
<feature type="coiled-coil region" evidence="1">
    <location>
        <begin position="9"/>
        <end position="50"/>
    </location>
</feature>
<gene>
    <name evidence="2" type="ORF">JOC95_002551</name>
</gene>